<proteinExistence type="predicted"/>
<accession>A0A2K3V2B9</accession>
<gene>
    <name evidence="2" type="ORF">CVO96_08110</name>
</gene>
<evidence type="ECO:0000256" key="1">
    <source>
        <dbReference type="SAM" id="SignalP"/>
    </source>
</evidence>
<dbReference type="OrthoDB" id="72368at2"/>
<reference evidence="2 3" key="1">
    <citation type="submission" date="2018-01" db="EMBL/GenBank/DDBJ databases">
        <title>Deinococcus koreensis sp. nov., a radiation-resistant bacterium isolated from river water.</title>
        <authorList>
            <person name="Choi A."/>
        </authorList>
    </citation>
    <scope>NUCLEOTIDE SEQUENCE [LARGE SCALE GENOMIC DNA]</scope>
    <source>
        <strain evidence="2 3">SJW1-2</strain>
    </source>
</reference>
<name>A0A2K3V2B9_9DEIO</name>
<sequence length="140" mass="15045">MIRRALFTLTVLALAAPAQALEMIVWDRELQTKLGDGKSVGGKFNVRMVDNYEGPVVILFALTDDEKARGSFPNLKSRYNGLLSGGELSLQAPAQGGERALNTTLSLSKFLTPYKLTLNIQPAGQSLSLPGLKAPSGQSR</sequence>
<evidence type="ECO:0000313" key="3">
    <source>
        <dbReference type="Proteomes" id="UP000236379"/>
    </source>
</evidence>
<evidence type="ECO:0000313" key="2">
    <source>
        <dbReference type="EMBL" id="PNY82933.1"/>
    </source>
</evidence>
<dbReference type="RefSeq" id="WP_103313364.1">
    <property type="nucleotide sequence ID" value="NZ_PPPD01000001.1"/>
</dbReference>
<evidence type="ECO:0008006" key="4">
    <source>
        <dbReference type="Google" id="ProtNLM"/>
    </source>
</evidence>
<protein>
    <recommendedName>
        <fullName evidence="4">CHRD domain-containing protein</fullName>
    </recommendedName>
</protein>
<keyword evidence="1" id="KW-0732">Signal</keyword>
<dbReference type="EMBL" id="PPPD01000001">
    <property type="protein sequence ID" value="PNY82933.1"/>
    <property type="molecule type" value="Genomic_DNA"/>
</dbReference>
<feature type="chain" id="PRO_5014477163" description="CHRD domain-containing protein" evidence="1">
    <location>
        <begin position="21"/>
        <end position="140"/>
    </location>
</feature>
<organism evidence="2 3">
    <name type="scientific">Deinococcus koreensis</name>
    <dbReference type="NCBI Taxonomy" id="2054903"/>
    <lineage>
        <taxon>Bacteria</taxon>
        <taxon>Thermotogati</taxon>
        <taxon>Deinococcota</taxon>
        <taxon>Deinococci</taxon>
        <taxon>Deinococcales</taxon>
        <taxon>Deinococcaceae</taxon>
        <taxon>Deinococcus</taxon>
    </lineage>
</organism>
<keyword evidence="3" id="KW-1185">Reference proteome</keyword>
<dbReference type="AlphaFoldDB" id="A0A2K3V2B9"/>
<comment type="caution">
    <text evidence="2">The sequence shown here is derived from an EMBL/GenBank/DDBJ whole genome shotgun (WGS) entry which is preliminary data.</text>
</comment>
<feature type="signal peptide" evidence="1">
    <location>
        <begin position="1"/>
        <end position="20"/>
    </location>
</feature>
<dbReference type="Proteomes" id="UP000236379">
    <property type="component" value="Unassembled WGS sequence"/>
</dbReference>